<gene>
    <name evidence="1" type="ORF">Csp_C24540</name>
</gene>
<accession>C9YCM5</accession>
<dbReference type="EMBL" id="FN543105">
    <property type="protein sequence ID" value="CBA30636.1"/>
    <property type="molecule type" value="Genomic_DNA"/>
</dbReference>
<proteinExistence type="predicted"/>
<protein>
    <submittedName>
        <fullName evidence="1">Uncharacterized protein</fullName>
    </submittedName>
</protein>
<reference evidence="1" key="1">
    <citation type="journal article" date="2010" name="Nature">
        <title>The Dynamic genome of Hydra.</title>
        <authorList>
            <person name="Chapman J.A."/>
            <person name="Kirkness E.F."/>
            <person name="Simakov O."/>
            <person name="Hampson S.E."/>
            <person name="Mitros T."/>
            <person name="Weinmaier T."/>
            <person name="Rattei T."/>
            <person name="Balasubramanian P.G."/>
            <person name="Borman J."/>
            <person name="Busam D."/>
            <person name="Disbennett K."/>
            <person name="Pfannkoch C."/>
            <person name="Sumin N."/>
            <person name="Sutton G."/>
            <person name="Viswanathan L."/>
            <person name="Walenz B."/>
            <person name="Goodstein D.M."/>
            <person name="Hellsten U."/>
            <person name="Kawashima T."/>
            <person name="Prochnik S.E."/>
            <person name="Putnam N.H."/>
            <person name="Shu S."/>
            <person name="Blumberg B."/>
            <person name="Dana C.E."/>
            <person name="Gee L."/>
            <person name="Kibler D.F."/>
            <person name="Law L."/>
            <person name="Lindgens D."/>
            <person name="Martinez D.E."/>
            <person name="Peng J."/>
            <person name="Wigge P.A."/>
            <person name="Bertulat B."/>
            <person name="Guder C."/>
            <person name="Nakamura Y."/>
            <person name="Ozbek S."/>
            <person name="Watanabe H."/>
            <person name="Khalturin K."/>
            <person name="Hemmrich G."/>
            <person name="Franke A."/>
            <person name="Augustin R."/>
            <person name="Fraune S."/>
            <person name="Hayakawa E."/>
            <person name="Hayakawa S."/>
            <person name="Hirose M."/>
            <person name="Hwang J."/>
            <person name="Ikeo K."/>
            <person name="Nishimiya-Fujisawa C."/>
            <person name="Ogura A."/>
            <person name="Takahashi T."/>
            <person name="Steinmetz P.R."/>
            <person name="Zhang X."/>
            <person name="Aufschnaiter R."/>
            <person name="Eder M.K."/>
            <person name="Gorny A.K."/>
            <person name="Salvenmoser W."/>
            <person name="Heimberg A.M."/>
            <person name="Wheeler B.M."/>
            <person name="Peterson K.J."/>
            <person name="Boettger A."/>
            <person name="Tischler P."/>
            <person name="Wolf A."/>
            <person name="Gojobori T."/>
            <person name="Remington K.A."/>
            <person name="Strausberg R.L."/>
            <person name="Venter J."/>
            <person name="Technau U."/>
            <person name="Hobmayer B."/>
            <person name="Bosch T.C."/>
            <person name="Holstein T.W."/>
            <person name="Fujisawa T."/>
            <person name="Bode H.R."/>
            <person name="David C.N."/>
            <person name="Rokhsar D.S."/>
            <person name="Steele R.E."/>
        </authorList>
    </citation>
    <scope>NUCLEOTIDE SEQUENCE</scope>
</reference>
<evidence type="ECO:0000313" key="1">
    <source>
        <dbReference type="EMBL" id="CBA30636.1"/>
    </source>
</evidence>
<organism evidence="1">
    <name type="scientific">Curvibacter symbiont subsp. Hydra magnipapillata</name>
    <dbReference type="NCBI Taxonomy" id="667019"/>
    <lineage>
        <taxon>Bacteria</taxon>
        <taxon>Pseudomonadati</taxon>
        <taxon>Pseudomonadota</taxon>
        <taxon>Betaproteobacteria</taxon>
        <taxon>Burkholderiales</taxon>
        <taxon>Comamonadaceae</taxon>
        <taxon>Curvibacter</taxon>
    </lineage>
</organism>
<name>C9YCM5_CURXX</name>
<dbReference type="AlphaFoldDB" id="C9YCM5"/>
<sequence>MREPVQPKEFGYLWTEMPVAPMIRNFISNFRNHDDVALITQAEPVNAYIQARESDELALWDICLYSPRSENPSTISFGQFTPNTQSRSSLWKRSQSGLEYIAVSGKALRVGGRGQAMAGMGNDDKERAKNTWTKESDIPDYHLNLHRTRPLLMLHVLDIWDKEKDKEKENPPKEPSVVAWGIAFPNSGVKAHEVTYVVNTTWWAENYGKQEDDTDED</sequence>